<dbReference type="PANTHER" id="PTHR42918:SF15">
    <property type="entry name" value="LYSINE--TRNA LIGASE, CHLOROPLASTIC_MITOCHONDRIAL"/>
    <property type="match status" value="1"/>
</dbReference>
<evidence type="ECO:0000259" key="4">
    <source>
        <dbReference type="PROSITE" id="PS50862"/>
    </source>
</evidence>
<name>A0A383CH39_9ZZZZ</name>
<dbReference type="GO" id="GO:0005829">
    <property type="term" value="C:cytosol"/>
    <property type="evidence" value="ECO:0007669"/>
    <property type="project" value="TreeGrafter"/>
</dbReference>
<keyword evidence="3" id="KW-0067">ATP-binding</keyword>
<dbReference type="PANTHER" id="PTHR42918">
    <property type="entry name" value="LYSYL-TRNA SYNTHETASE"/>
    <property type="match status" value="1"/>
</dbReference>
<dbReference type="EMBL" id="UINC01208705">
    <property type="protein sequence ID" value="SVE31380.1"/>
    <property type="molecule type" value="Genomic_DNA"/>
</dbReference>
<dbReference type="AlphaFoldDB" id="A0A383CH39"/>
<evidence type="ECO:0000256" key="3">
    <source>
        <dbReference type="ARBA" id="ARBA00022840"/>
    </source>
</evidence>
<dbReference type="SUPFAM" id="SSF55681">
    <property type="entry name" value="Class II aaRS and biotin synthetases"/>
    <property type="match status" value="1"/>
</dbReference>
<evidence type="ECO:0000313" key="5">
    <source>
        <dbReference type="EMBL" id="SVE31380.1"/>
    </source>
</evidence>
<dbReference type="Gene3D" id="3.30.930.10">
    <property type="entry name" value="Bira Bifunctional Protein, Domain 2"/>
    <property type="match status" value="1"/>
</dbReference>
<dbReference type="Pfam" id="PF00152">
    <property type="entry name" value="tRNA-synt_2"/>
    <property type="match status" value="1"/>
</dbReference>
<keyword evidence="2" id="KW-0547">Nucleotide-binding</keyword>
<evidence type="ECO:0000256" key="1">
    <source>
        <dbReference type="ARBA" id="ARBA00022598"/>
    </source>
</evidence>
<sequence>VGEEVIEQGKVDEDFLLAMEHGMPPAGGIGIGIDRLVMLLTNNPSIREVILFPQLREAESANVEE</sequence>
<dbReference type="PROSITE" id="PS50862">
    <property type="entry name" value="AA_TRNA_LIGASE_II"/>
    <property type="match status" value="1"/>
</dbReference>
<dbReference type="InterPro" id="IPR006195">
    <property type="entry name" value="aa-tRNA-synth_II"/>
</dbReference>
<dbReference type="InterPro" id="IPR004364">
    <property type="entry name" value="Aa-tRNA-synt_II"/>
</dbReference>
<evidence type="ECO:0000256" key="2">
    <source>
        <dbReference type="ARBA" id="ARBA00022741"/>
    </source>
</evidence>
<protein>
    <recommendedName>
        <fullName evidence="4">Aminoacyl-transfer RNA synthetases class-II family profile domain-containing protein</fullName>
    </recommendedName>
</protein>
<dbReference type="GO" id="GO:0004824">
    <property type="term" value="F:lysine-tRNA ligase activity"/>
    <property type="evidence" value="ECO:0007669"/>
    <property type="project" value="TreeGrafter"/>
</dbReference>
<accession>A0A383CH39</accession>
<reference evidence="5" key="1">
    <citation type="submission" date="2018-05" db="EMBL/GenBank/DDBJ databases">
        <authorList>
            <person name="Lanie J.A."/>
            <person name="Ng W.-L."/>
            <person name="Kazmierczak K.M."/>
            <person name="Andrzejewski T.M."/>
            <person name="Davidsen T.M."/>
            <person name="Wayne K.J."/>
            <person name="Tettelin H."/>
            <person name="Glass J.I."/>
            <person name="Rusch D."/>
            <person name="Podicherti R."/>
            <person name="Tsui H.-C.T."/>
            <person name="Winkler M.E."/>
        </authorList>
    </citation>
    <scope>NUCLEOTIDE SEQUENCE</scope>
</reference>
<organism evidence="5">
    <name type="scientific">marine metagenome</name>
    <dbReference type="NCBI Taxonomy" id="408172"/>
    <lineage>
        <taxon>unclassified sequences</taxon>
        <taxon>metagenomes</taxon>
        <taxon>ecological metagenomes</taxon>
    </lineage>
</organism>
<gene>
    <name evidence="5" type="ORF">METZ01_LOCUS484234</name>
</gene>
<dbReference type="GO" id="GO:0006430">
    <property type="term" value="P:lysyl-tRNA aminoacylation"/>
    <property type="evidence" value="ECO:0007669"/>
    <property type="project" value="TreeGrafter"/>
</dbReference>
<feature type="domain" description="Aminoacyl-transfer RNA synthetases class-II family profile" evidence="4">
    <location>
        <begin position="23"/>
        <end position="53"/>
    </location>
</feature>
<keyword evidence="1" id="KW-0436">Ligase</keyword>
<proteinExistence type="predicted"/>
<dbReference type="InterPro" id="IPR045864">
    <property type="entry name" value="aa-tRNA-synth_II/BPL/LPL"/>
</dbReference>
<feature type="non-terminal residue" evidence="5">
    <location>
        <position position="1"/>
    </location>
</feature>
<dbReference type="GO" id="GO:0000049">
    <property type="term" value="F:tRNA binding"/>
    <property type="evidence" value="ECO:0007669"/>
    <property type="project" value="TreeGrafter"/>
</dbReference>
<dbReference type="GO" id="GO:0005524">
    <property type="term" value="F:ATP binding"/>
    <property type="evidence" value="ECO:0007669"/>
    <property type="project" value="InterPro"/>
</dbReference>